<protein>
    <submittedName>
        <fullName evidence="1">Uncharacterized protein</fullName>
    </submittedName>
</protein>
<evidence type="ECO:0000313" key="1">
    <source>
        <dbReference type="EMBL" id="ETX08396.1"/>
    </source>
</evidence>
<dbReference type="HOGENOM" id="CLU_102860_0_0_7"/>
<accession>W4MEQ3</accession>
<sequence>MLVRHGATTNKFEELHLRKHWFPQDPQASEAWWKDQCLQPLEPIARASMILAFEIAWKRDLPVETFWICRPEETRFDTAVTWNEAQVNRLLFTPPVPERFRAAFNVSIPEGVSSDDSAGIYVIKQRDTAGNPIEPLMPRLIETREHPPGLPIEALQHLAEGYDKKGEV</sequence>
<dbReference type="EMBL" id="AZHX01000234">
    <property type="protein sequence ID" value="ETX08396.1"/>
    <property type="molecule type" value="Genomic_DNA"/>
</dbReference>
<comment type="caution">
    <text evidence="1">The sequence shown here is derived from an EMBL/GenBank/DDBJ whole genome shotgun (WGS) entry which is preliminary data.</text>
</comment>
<dbReference type="Proteomes" id="UP000019140">
    <property type="component" value="Unassembled WGS sequence"/>
</dbReference>
<organism evidence="1 2">
    <name type="scientific">Candidatus Entotheonella gemina</name>
    <dbReference type="NCBI Taxonomy" id="1429439"/>
    <lineage>
        <taxon>Bacteria</taxon>
        <taxon>Pseudomonadati</taxon>
        <taxon>Nitrospinota/Tectimicrobiota group</taxon>
        <taxon>Candidatus Tectimicrobiota</taxon>
        <taxon>Candidatus Entotheonellia</taxon>
        <taxon>Candidatus Entotheonellales</taxon>
        <taxon>Candidatus Entotheonellaceae</taxon>
        <taxon>Candidatus Entotheonella</taxon>
    </lineage>
</organism>
<keyword evidence="2" id="KW-1185">Reference proteome</keyword>
<evidence type="ECO:0000313" key="2">
    <source>
        <dbReference type="Proteomes" id="UP000019140"/>
    </source>
</evidence>
<dbReference type="AlphaFoldDB" id="W4MEQ3"/>
<name>W4MEQ3_9BACT</name>
<reference evidence="1 2" key="1">
    <citation type="journal article" date="2014" name="Nature">
        <title>An environmental bacterial taxon with a large and distinct metabolic repertoire.</title>
        <authorList>
            <person name="Wilson M.C."/>
            <person name="Mori T."/>
            <person name="Ruckert C."/>
            <person name="Uria A.R."/>
            <person name="Helf M.J."/>
            <person name="Takada K."/>
            <person name="Gernert C."/>
            <person name="Steffens U.A."/>
            <person name="Heycke N."/>
            <person name="Schmitt S."/>
            <person name="Rinke C."/>
            <person name="Helfrich E.J."/>
            <person name="Brachmann A.O."/>
            <person name="Gurgui C."/>
            <person name="Wakimoto T."/>
            <person name="Kracht M."/>
            <person name="Crusemann M."/>
            <person name="Hentschel U."/>
            <person name="Abe I."/>
            <person name="Matsunaga S."/>
            <person name="Kalinowski J."/>
            <person name="Takeyama H."/>
            <person name="Piel J."/>
        </authorList>
    </citation>
    <scope>NUCLEOTIDE SEQUENCE [LARGE SCALE GENOMIC DNA]</scope>
    <source>
        <strain evidence="2">TSY2</strain>
    </source>
</reference>
<proteinExistence type="predicted"/>
<gene>
    <name evidence="1" type="ORF">ETSY2_05685</name>
</gene>